<keyword evidence="2" id="KW-1185">Reference proteome</keyword>
<comment type="caution">
    <text evidence="1">The sequence shown here is derived from an EMBL/GenBank/DDBJ whole genome shotgun (WGS) entry which is preliminary data.</text>
</comment>
<reference evidence="1 2" key="1">
    <citation type="journal article" date="2023" name="G3 (Bethesda)">
        <title>A chromosome-length genome assembly and annotation of blackberry (Rubus argutus, cv. 'Hillquist').</title>
        <authorList>
            <person name="Bruna T."/>
            <person name="Aryal R."/>
            <person name="Dudchenko O."/>
            <person name="Sargent D.J."/>
            <person name="Mead D."/>
            <person name="Buti M."/>
            <person name="Cavallini A."/>
            <person name="Hytonen T."/>
            <person name="Andres J."/>
            <person name="Pham M."/>
            <person name="Weisz D."/>
            <person name="Mascagni F."/>
            <person name="Usai G."/>
            <person name="Natali L."/>
            <person name="Bassil N."/>
            <person name="Fernandez G.E."/>
            <person name="Lomsadze A."/>
            <person name="Armour M."/>
            <person name="Olukolu B."/>
            <person name="Poorten T."/>
            <person name="Britton C."/>
            <person name="Davik J."/>
            <person name="Ashrafi H."/>
            <person name="Aiden E.L."/>
            <person name="Borodovsky M."/>
            <person name="Worthington M."/>
        </authorList>
    </citation>
    <scope>NUCLEOTIDE SEQUENCE [LARGE SCALE GENOMIC DNA]</scope>
    <source>
        <strain evidence="1">PI 553951</strain>
    </source>
</reference>
<gene>
    <name evidence="1" type="ORF">M0R45_025140</name>
</gene>
<evidence type="ECO:0000313" key="2">
    <source>
        <dbReference type="Proteomes" id="UP001457282"/>
    </source>
</evidence>
<accession>A0AAW1WTN6</accession>
<evidence type="ECO:0000313" key="1">
    <source>
        <dbReference type="EMBL" id="KAK9927982.1"/>
    </source>
</evidence>
<protein>
    <submittedName>
        <fullName evidence="1">Uncharacterized protein</fullName>
    </submittedName>
</protein>
<organism evidence="1 2">
    <name type="scientific">Rubus argutus</name>
    <name type="common">Southern blackberry</name>
    <dbReference type="NCBI Taxonomy" id="59490"/>
    <lineage>
        <taxon>Eukaryota</taxon>
        <taxon>Viridiplantae</taxon>
        <taxon>Streptophyta</taxon>
        <taxon>Embryophyta</taxon>
        <taxon>Tracheophyta</taxon>
        <taxon>Spermatophyta</taxon>
        <taxon>Magnoliopsida</taxon>
        <taxon>eudicotyledons</taxon>
        <taxon>Gunneridae</taxon>
        <taxon>Pentapetalae</taxon>
        <taxon>rosids</taxon>
        <taxon>fabids</taxon>
        <taxon>Rosales</taxon>
        <taxon>Rosaceae</taxon>
        <taxon>Rosoideae</taxon>
        <taxon>Rosoideae incertae sedis</taxon>
        <taxon>Rubus</taxon>
    </lineage>
</organism>
<dbReference type="Proteomes" id="UP001457282">
    <property type="component" value="Unassembled WGS sequence"/>
</dbReference>
<dbReference type="EMBL" id="JBEDUW010000005">
    <property type="protein sequence ID" value="KAK9927982.1"/>
    <property type="molecule type" value="Genomic_DNA"/>
</dbReference>
<sequence>MRMKPPSKSCHHATLRGTEHAVAGSFTCAVSVHHLSSQQHHHIRSFPTTSCSIPNHHWKLFWTSYNFTEPEETNNNRLAFSRPLKSGILAVLPEPVSPPQAVSPFVIQANPFDSEAPLCRVKPLTLAVRPSPHSRRFQQHSTPMKVPVLSNAMIMEWRSNLGDLVDVADDGDGGNEEILQPHELPHSAHPGIMAPIGATDAKSTRIRSIRST</sequence>
<proteinExistence type="predicted"/>
<dbReference type="AlphaFoldDB" id="A0AAW1WTN6"/>
<name>A0AAW1WTN6_RUBAR</name>